<comment type="caution">
    <text evidence="1">The sequence shown here is derived from an EMBL/GenBank/DDBJ whole genome shotgun (WGS) entry which is preliminary data.</text>
</comment>
<dbReference type="EMBL" id="JRKL02002287">
    <property type="protein sequence ID" value="KAF3959628.1"/>
    <property type="molecule type" value="Genomic_DNA"/>
</dbReference>
<name>A0A8J4QVB3_9ROSI</name>
<evidence type="ECO:0000313" key="1">
    <source>
        <dbReference type="EMBL" id="KAF3959628.1"/>
    </source>
</evidence>
<dbReference type="Proteomes" id="UP000737018">
    <property type="component" value="Unassembled WGS sequence"/>
</dbReference>
<gene>
    <name evidence="1" type="ORF">CMV_015578</name>
</gene>
<reference evidence="1" key="1">
    <citation type="submission" date="2020-03" db="EMBL/GenBank/DDBJ databases">
        <title>Castanea mollissima Vanexum genome sequencing.</title>
        <authorList>
            <person name="Staton M."/>
        </authorList>
    </citation>
    <scope>NUCLEOTIDE SEQUENCE</scope>
    <source>
        <tissue evidence="1">Leaf</tissue>
    </source>
</reference>
<sequence>MTLFFSMVRRFGGCVVVFAVVLRFWCSGFQWWCWVPVWGGFVVEVVVGSDELIVAIGFLDLDFDARVWLGLMADGGSNSFERSLIRARIQILQSSDRVENRLDPAGEVVSDEAEVSERFEFSEGVKLQLARRVRDLRGR</sequence>
<keyword evidence="2" id="KW-1185">Reference proteome</keyword>
<protein>
    <submittedName>
        <fullName evidence="1">Uncharacterized protein</fullName>
    </submittedName>
</protein>
<organism evidence="1 2">
    <name type="scientific">Castanea mollissima</name>
    <name type="common">Chinese chestnut</name>
    <dbReference type="NCBI Taxonomy" id="60419"/>
    <lineage>
        <taxon>Eukaryota</taxon>
        <taxon>Viridiplantae</taxon>
        <taxon>Streptophyta</taxon>
        <taxon>Embryophyta</taxon>
        <taxon>Tracheophyta</taxon>
        <taxon>Spermatophyta</taxon>
        <taxon>Magnoliopsida</taxon>
        <taxon>eudicotyledons</taxon>
        <taxon>Gunneridae</taxon>
        <taxon>Pentapetalae</taxon>
        <taxon>rosids</taxon>
        <taxon>fabids</taxon>
        <taxon>Fagales</taxon>
        <taxon>Fagaceae</taxon>
        <taxon>Castanea</taxon>
    </lineage>
</organism>
<accession>A0A8J4QVB3</accession>
<evidence type="ECO:0000313" key="2">
    <source>
        <dbReference type="Proteomes" id="UP000737018"/>
    </source>
</evidence>
<dbReference type="AlphaFoldDB" id="A0A8J4QVB3"/>
<dbReference type="OrthoDB" id="10601080at2759"/>
<proteinExistence type="predicted"/>